<dbReference type="Pfam" id="PF00528">
    <property type="entry name" value="BPD_transp_1"/>
    <property type="match status" value="1"/>
</dbReference>
<dbReference type="PANTHER" id="PTHR30151:SF41">
    <property type="entry name" value="ABC TRANSPORTER PERMEASE PROTEIN"/>
    <property type="match status" value="1"/>
</dbReference>
<evidence type="ECO:0000313" key="10">
    <source>
        <dbReference type="EMBL" id="WPF81112.1"/>
    </source>
</evidence>
<evidence type="ECO:0000256" key="1">
    <source>
        <dbReference type="ARBA" id="ARBA00004651"/>
    </source>
</evidence>
<proteinExistence type="inferred from homology"/>
<evidence type="ECO:0000256" key="4">
    <source>
        <dbReference type="ARBA" id="ARBA00022692"/>
    </source>
</evidence>
<evidence type="ECO:0000256" key="8">
    <source>
        <dbReference type="SAM" id="MobiDB-lite"/>
    </source>
</evidence>
<feature type="transmembrane region" description="Helical" evidence="7">
    <location>
        <begin position="194"/>
        <end position="214"/>
    </location>
</feature>
<name>A0AAF0Z4R3_9MICO</name>
<dbReference type="EMBL" id="CP138359">
    <property type="protein sequence ID" value="WPF81112.1"/>
    <property type="molecule type" value="Genomic_DNA"/>
</dbReference>
<evidence type="ECO:0000256" key="3">
    <source>
        <dbReference type="ARBA" id="ARBA00022475"/>
    </source>
</evidence>
<reference evidence="11" key="1">
    <citation type="submission" date="2023-11" db="EMBL/GenBank/DDBJ databases">
        <authorList>
            <person name="Helweg L.P."/>
            <person name="Kiel A."/>
            <person name="Hitz F."/>
            <person name="Ruckert-Reed C."/>
            <person name="Busche T."/>
            <person name="Kaltschmidt B."/>
            <person name="Kaltschmidt C."/>
        </authorList>
    </citation>
    <scope>NUCLEOTIDE SEQUENCE [LARGE SCALE GENOMIC DNA]</scope>
    <source>
        <strain evidence="11">4.1</strain>
    </source>
</reference>
<keyword evidence="3" id="KW-1003">Cell membrane</keyword>
<accession>A0AAF0Z4R3</accession>
<evidence type="ECO:0000256" key="6">
    <source>
        <dbReference type="ARBA" id="ARBA00023136"/>
    </source>
</evidence>
<dbReference type="PANTHER" id="PTHR30151">
    <property type="entry name" value="ALKANE SULFONATE ABC TRANSPORTER-RELATED, MEMBRANE SUBUNIT"/>
    <property type="match status" value="1"/>
</dbReference>
<evidence type="ECO:0000256" key="2">
    <source>
        <dbReference type="ARBA" id="ARBA00022448"/>
    </source>
</evidence>
<dbReference type="RefSeq" id="WP_319155266.1">
    <property type="nucleotide sequence ID" value="NZ_CP138359.1"/>
</dbReference>
<comment type="subcellular location">
    <subcellularLocation>
        <location evidence="1 7">Cell membrane</location>
        <topology evidence="1 7">Multi-pass membrane protein</topology>
    </subcellularLocation>
</comment>
<feature type="domain" description="ABC transmembrane type-1" evidence="9">
    <location>
        <begin position="120"/>
        <end position="316"/>
    </location>
</feature>
<feature type="transmembrane region" description="Helical" evidence="7">
    <location>
        <begin position="295"/>
        <end position="315"/>
    </location>
</feature>
<dbReference type="GO" id="GO:0055085">
    <property type="term" value="P:transmembrane transport"/>
    <property type="evidence" value="ECO:0007669"/>
    <property type="project" value="InterPro"/>
</dbReference>
<evidence type="ECO:0000313" key="11">
    <source>
        <dbReference type="Proteomes" id="UP001304340"/>
    </source>
</evidence>
<keyword evidence="6 7" id="KW-0472">Membrane</keyword>
<dbReference type="Proteomes" id="UP001304340">
    <property type="component" value="Chromosome"/>
</dbReference>
<feature type="compositionally biased region" description="Polar residues" evidence="8">
    <location>
        <begin position="1"/>
        <end position="11"/>
    </location>
</feature>
<evidence type="ECO:0000256" key="5">
    <source>
        <dbReference type="ARBA" id="ARBA00022989"/>
    </source>
</evidence>
<dbReference type="SUPFAM" id="SSF161098">
    <property type="entry name" value="MetI-like"/>
    <property type="match status" value="1"/>
</dbReference>
<keyword evidence="5 7" id="KW-1133">Transmembrane helix</keyword>
<sequence>MTSPDAVTVETTVGAPARGPEISPASARRATAGRSGALAARVLGSKPVVAVLAVVVLASVWELYKALGPDDGWSLGETRLLPRTTDLAMPHTWEMVARLFDPVSGARDAPVLWRAVLEAGALSLGIAVVGWVVGVTVGMLLALAMQRLRVVERAVLPLVVLSQTVPLIALAPLVRSWGAKLEIGSLAWEPWMSVAVIASYLAFFPVAVGMLRGLQSPDTIHVELMTAYAAGWFATLVRLRLPAAVPHLLPALRLAAANAVIGTVVAEVATGLPGGIGRMILEFANFASSDPAKPWAPIFGAVVLGLVAAGLVTLLGRSLGRFRRGEVVA</sequence>
<feature type="transmembrane region" description="Helical" evidence="7">
    <location>
        <begin position="38"/>
        <end position="61"/>
    </location>
</feature>
<comment type="similarity">
    <text evidence="7">Belongs to the binding-protein-dependent transport system permease family.</text>
</comment>
<dbReference type="KEGG" id="sbil:SANBI_002380"/>
<gene>
    <name evidence="10" type="ORF">SANBI_002380</name>
</gene>
<dbReference type="GO" id="GO:0005886">
    <property type="term" value="C:plasma membrane"/>
    <property type="evidence" value="ECO:0007669"/>
    <property type="project" value="UniProtKB-SubCell"/>
</dbReference>
<keyword evidence="2 7" id="KW-0813">Transport</keyword>
<feature type="region of interest" description="Disordered" evidence="8">
    <location>
        <begin position="1"/>
        <end position="28"/>
    </location>
</feature>
<keyword evidence="11" id="KW-1185">Reference proteome</keyword>
<feature type="transmembrane region" description="Helical" evidence="7">
    <location>
        <begin position="155"/>
        <end position="174"/>
    </location>
</feature>
<keyword evidence="4 7" id="KW-0812">Transmembrane</keyword>
<evidence type="ECO:0000259" key="9">
    <source>
        <dbReference type="PROSITE" id="PS50928"/>
    </source>
</evidence>
<dbReference type="AlphaFoldDB" id="A0AAF0Z4R3"/>
<feature type="transmembrane region" description="Helical" evidence="7">
    <location>
        <begin position="121"/>
        <end position="143"/>
    </location>
</feature>
<evidence type="ECO:0000256" key="7">
    <source>
        <dbReference type="RuleBase" id="RU363032"/>
    </source>
</evidence>
<protein>
    <submittedName>
        <fullName evidence="10">ABC transporter permease subunit</fullName>
    </submittedName>
</protein>
<organism evidence="10 11">
    <name type="scientific">Sanguibacter biliveldensis</name>
    <dbReference type="NCBI Taxonomy" id="3030830"/>
    <lineage>
        <taxon>Bacteria</taxon>
        <taxon>Bacillati</taxon>
        <taxon>Actinomycetota</taxon>
        <taxon>Actinomycetes</taxon>
        <taxon>Micrococcales</taxon>
        <taxon>Sanguibacteraceae</taxon>
        <taxon>Sanguibacter</taxon>
    </lineage>
</organism>
<dbReference type="InterPro" id="IPR035906">
    <property type="entry name" value="MetI-like_sf"/>
</dbReference>
<dbReference type="InterPro" id="IPR000515">
    <property type="entry name" value="MetI-like"/>
</dbReference>
<dbReference type="Gene3D" id="1.10.3720.10">
    <property type="entry name" value="MetI-like"/>
    <property type="match status" value="1"/>
</dbReference>
<dbReference type="PROSITE" id="PS50928">
    <property type="entry name" value="ABC_TM1"/>
    <property type="match status" value="1"/>
</dbReference>